<name>A0ABP9UK34_9BACT</name>
<proteinExistence type="predicted"/>
<dbReference type="EMBL" id="BAABRI010000001">
    <property type="protein sequence ID" value="GAA5481071.1"/>
    <property type="molecule type" value="Genomic_DNA"/>
</dbReference>
<keyword evidence="3" id="KW-1185">Reference proteome</keyword>
<evidence type="ECO:0000313" key="3">
    <source>
        <dbReference type="Proteomes" id="UP001476282"/>
    </source>
</evidence>
<organism evidence="2 3">
    <name type="scientific">Haloferula sargassicola</name>
    <dbReference type="NCBI Taxonomy" id="490096"/>
    <lineage>
        <taxon>Bacteria</taxon>
        <taxon>Pseudomonadati</taxon>
        <taxon>Verrucomicrobiota</taxon>
        <taxon>Verrucomicrobiia</taxon>
        <taxon>Verrucomicrobiales</taxon>
        <taxon>Verrucomicrobiaceae</taxon>
        <taxon>Haloferula</taxon>
    </lineage>
</organism>
<gene>
    <name evidence="2" type="ORF">Hsar01_00277</name>
</gene>
<feature type="domain" description="DUF4350" evidence="1">
    <location>
        <begin position="33"/>
        <end position="206"/>
    </location>
</feature>
<accession>A0ABP9UK34</accession>
<dbReference type="RefSeq" id="WP_353565227.1">
    <property type="nucleotide sequence ID" value="NZ_BAABRI010000001.1"/>
</dbReference>
<dbReference type="Proteomes" id="UP001476282">
    <property type="component" value="Unassembled WGS sequence"/>
</dbReference>
<sequence length="362" mass="41240">MRRWLGLLLLVALVLSSCEYKEETRETGHKGRARANPYLAAERFLQEYGYPTGEGLRWPKFDYQEAMVVAPLSVLESVGRVDTVKSWVSGGGHLVVLLRDGEAGLDDWSTHAWNPPFDPEAPHAFATWLERAGMEIQTEEKKSTDSIRFDGDRFEVFMESDLRLEKGRYLLSKSWGDGRITAVSTAEPFRNRYIGDYDHAELLLALANVTGYEGQVIFLRFASESFWALIWEKAWPFLVALLVLTALWLWRNLPRFGPVDSHESSKAMLASDHHLEALGGFHWDLDHGRGLLAPLRESLMERAHRFAIASGRQDDDLFQVIAERADLTRERAERAMTIELTRDSASFTRLTADLQQIHHSLP</sequence>
<evidence type="ECO:0000259" key="1">
    <source>
        <dbReference type="Pfam" id="PF14258"/>
    </source>
</evidence>
<reference evidence="2 3" key="1">
    <citation type="submission" date="2024-02" db="EMBL/GenBank/DDBJ databases">
        <title>Haloferula sargassicola NBRC 104335.</title>
        <authorList>
            <person name="Ichikawa N."/>
            <person name="Katano-Makiyama Y."/>
            <person name="Hidaka K."/>
        </authorList>
    </citation>
    <scope>NUCLEOTIDE SEQUENCE [LARGE SCALE GENOMIC DNA]</scope>
    <source>
        <strain evidence="2 3">NBRC 104335</strain>
    </source>
</reference>
<protein>
    <recommendedName>
        <fullName evidence="1">DUF4350 domain-containing protein</fullName>
    </recommendedName>
</protein>
<evidence type="ECO:0000313" key="2">
    <source>
        <dbReference type="EMBL" id="GAA5481071.1"/>
    </source>
</evidence>
<dbReference type="PROSITE" id="PS51257">
    <property type="entry name" value="PROKAR_LIPOPROTEIN"/>
    <property type="match status" value="1"/>
</dbReference>
<dbReference type="Pfam" id="PF14258">
    <property type="entry name" value="DUF4350"/>
    <property type="match status" value="1"/>
</dbReference>
<dbReference type="InterPro" id="IPR025646">
    <property type="entry name" value="DUF4350"/>
</dbReference>
<comment type="caution">
    <text evidence="2">The sequence shown here is derived from an EMBL/GenBank/DDBJ whole genome shotgun (WGS) entry which is preliminary data.</text>
</comment>